<proteinExistence type="predicted"/>
<accession>A0A8D8KBG4</accession>
<dbReference type="EMBL" id="HBUE01316372">
    <property type="protein sequence ID" value="CAG6585888.1"/>
    <property type="molecule type" value="Transcribed_RNA"/>
</dbReference>
<evidence type="ECO:0000313" key="1">
    <source>
        <dbReference type="EMBL" id="CAG6585888.1"/>
    </source>
</evidence>
<organism evidence="1">
    <name type="scientific">Culex pipiens</name>
    <name type="common">House mosquito</name>
    <dbReference type="NCBI Taxonomy" id="7175"/>
    <lineage>
        <taxon>Eukaryota</taxon>
        <taxon>Metazoa</taxon>
        <taxon>Ecdysozoa</taxon>
        <taxon>Arthropoda</taxon>
        <taxon>Hexapoda</taxon>
        <taxon>Insecta</taxon>
        <taxon>Pterygota</taxon>
        <taxon>Neoptera</taxon>
        <taxon>Endopterygota</taxon>
        <taxon>Diptera</taxon>
        <taxon>Nematocera</taxon>
        <taxon>Culicoidea</taxon>
        <taxon>Culicidae</taxon>
        <taxon>Culicinae</taxon>
        <taxon>Culicini</taxon>
        <taxon>Culex</taxon>
        <taxon>Culex</taxon>
    </lineage>
</organism>
<reference evidence="1" key="1">
    <citation type="submission" date="2021-05" db="EMBL/GenBank/DDBJ databases">
        <authorList>
            <person name="Alioto T."/>
            <person name="Alioto T."/>
            <person name="Gomez Garrido J."/>
        </authorList>
    </citation>
    <scope>NUCLEOTIDE SEQUENCE</scope>
</reference>
<sequence length="144" mass="16185">MCSQWPVRQLVLKVQDFPVPIVVSDNQGVPGEDDGPQAGPHCGHFFHVRNVRVPVGRRLLDLQVRRQRVHGRRYRATSAAGLQRQNPDDLRVPVLHCYAKGHCRVPQKAAVQAFNHRTHGPCNCQGNFAKRGDHCNSAVLRSRC</sequence>
<protein>
    <submittedName>
        <fullName evidence="1">(northern house mosquito) hypothetical protein</fullName>
    </submittedName>
</protein>
<dbReference type="AlphaFoldDB" id="A0A8D8KBG4"/>
<name>A0A8D8KBG4_CULPI</name>
<dbReference type="EMBL" id="HBUE01209960">
    <property type="protein sequence ID" value="CAG6533988.1"/>
    <property type="molecule type" value="Transcribed_RNA"/>
</dbReference>